<gene>
    <name evidence="3" type="primary">LOC100203497</name>
</gene>
<feature type="region of interest" description="Disordered" evidence="1">
    <location>
        <begin position="110"/>
        <end position="144"/>
    </location>
</feature>
<dbReference type="Proteomes" id="UP001652625">
    <property type="component" value="Chromosome 09"/>
</dbReference>
<evidence type="ECO:0000313" key="3">
    <source>
        <dbReference type="RefSeq" id="XP_065661978.1"/>
    </source>
</evidence>
<proteinExistence type="predicted"/>
<dbReference type="GeneID" id="100203497"/>
<evidence type="ECO:0000256" key="1">
    <source>
        <dbReference type="SAM" id="MobiDB-lite"/>
    </source>
</evidence>
<dbReference type="RefSeq" id="XP_065661978.1">
    <property type="nucleotide sequence ID" value="XM_065805906.1"/>
</dbReference>
<protein>
    <submittedName>
        <fullName evidence="3">Uncharacterized protein LOC100203497 isoform X3</fullName>
    </submittedName>
</protein>
<sequence length="555" mass="63496">MLLLNLQTKCFISVKMNRYLEKISKNMTYILAFAILVIVSDVNLVPINQPDFFAGLEPILEKSYKSHGSADSRNDDHSSDSEMSKEDLLAEIKKNMNDLFRNYINSDDATKNEKKDKQSTTNAQIIENTIEQKDARSDSLSNDNTDQTKVLLKSILDVLKSNNISGIRPEENVPEINTSTQLNTSIVASKNTDAQSNVDHLILNNPKANHLNSNLDVSNNIATTATSIVTFQDLQEAISRLVAALDKKPVPDLDSLQFKNIQQLEQNKEDLKEIDEPVKNTESISKEKQPTHPDLTNALNEVIKHLPSHNQHSNNELGKKVDQGSESHVGISKQNEDDGMTFEKFKEIFYKTYFPSYVENDQQKVIMLGRKDGYDQKDDFNNKKMADLYEEIRKATEYETNHARMAREEKKKELVSLLNEILKPEDRVVYNGHTVSLQNKRNFKNLANEEDDEILKIFNKKSSNLNDYENHKDVVREDSTSVGKNSSTLNRRAALINYLNKFIAKLEKNFNKKNDDLYSSSDSQVDAQNYKNFVQALLKHIDSGTDYYYKFDKSR</sequence>
<organism evidence="2 3">
    <name type="scientific">Hydra vulgaris</name>
    <name type="common">Hydra</name>
    <name type="synonym">Hydra attenuata</name>
    <dbReference type="NCBI Taxonomy" id="6087"/>
    <lineage>
        <taxon>Eukaryota</taxon>
        <taxon>Metazoa</taxon>
        <taxon>Cnidaria</taxon>
        <taxon>Hydrozoa</taxon>
        <taxon>Hydroidolina</taxon>
        <taxon>Anthoathecata</taxon>
        <taxon>Aplanulata</taxon>
        <taxon>Hydridae</taxon>
        <taxon>Hydra</taxon>
    </lineage>
</organism>
<evidence type="ECO:0000313" key="2">
    <source>
        <dbReference type="Proteomes" id="UP001652625"/>
    </source>
</evidence>
<feature type="region of interest" description="Disordered" evidence="1">
    <location>
        <begin position="66"/>
        <end position="85"/>
    </location>
</feature>
<feature type="compositionally biased region" description="Polar residues" evidence="1">
    <location>
        <begin position="119"/>
        <end position="129"/>
    </location>
</feature>
<keyword evidence="2" id="KW-1185">Reference proteome</keyword>
<name>A0ABM4CJN6_HYDVU</name>
<reference evidence="3" key="1">
    <citation type="submission" date="2025-08" db="UniProtKB">
        <authorList>
            <consortium name="RefSeq"/>
        </authorList>
    </citation>
    <scope>IDENTIFICATION</scope>
</reference>
<accession>A0ABM4CJN6</accession>